<dbReference type="EMBL" id="OBEH01000002">
    <property type="protein sequence ID" value="SNY99998.1"/>
    <property type="molecule type" value="Genomic_DNA"/>
</dbReference>
<dbReference type="AlphaFoldDB" id="A0A285MSA5"/>
<dbReference type="InterPro" id="IPR013114">
    <property type="entry name" value="FabA_FabZ"/>
</dbReference>
<dbReference type="InterPro" id="IPR029069">
    <property type="entry name" value="HotDog_dom_sf"/>
</dbReference>
<dbReference type="PANTHER" id="PTHR34477:SF1">
    <property type="entry name" value="UPF0213 PROTEIN YHBQ"/>
    <property type="match status" value="1"/>
</dbReference>
<evidence type="ECO:0000256" key="2">
    <source>
        <dbReference type="ARBA" id="ARBA00023239"/>
    </source>
</evidence>
<proteinExistence type="inferred from homology"/>
<evidence type="ECO:0000313" key="4">
    <source>
        <dbReference type="EMBL" id="SNY99998.1"/>
    </source>
</evidence>
<dbReference type="RefSeq" id="WP_313788461.1">
    <property type="nucleotide sequence ID" value="NZ_OBEH01000002.1"/>
</dbReference>
<dbReference type="InterPro" id="IPR035901">
    <property type="entry name" value="GIY-YIG_endonuc_sf"/>
</dbReference>
<keyword evidence="4" id="KW-0540">Nuclease</keyword>
<gene>
    <name evidence="4" type="ORF">SAMN06265377_1815</name>
</gene>
<name>A0A285MSA5_9FLAO</name>
<evidence type="ECO:0000256" key="1">
    <source>
        <dbReference type="ARBA" id="ARBA00007435"/>
    </source>
</evidence>
<dbReference type="Pfam" id="PF07977">
    <property type="entry name" value="FabA"/>
    <property type="match status" value="1"/>
</dbReference>
<evidence type="ECO:0000313" key="5">
    <source>
        <dbReference type="Proteomes" id="UP000219048"/>
    </source>
</evidence>
<dbReference type="InterPro" id="IPR000305">
    <property type="entry name" value="GIY-YIG_endonuc"/>
</dbReference>
<keyword evidence="2" id="KW-0456">Lyase</keyword>
<dbReference type="Gene3D" id="3.10.129.10">
    <property type="entry name" value="Hotdog Thioesterase"/>
    <property type="match status" value="1"/>
</dbReference>
<keyword evidence="4" id="KW-0378">Hydrolase</keyword>
<dbReference type="SUPFAM" id="SSF54637">
    <property type="entry name" value="Thioesterase/thiol ester dehydrase-isomerase"/>
    <property type="match status" value="1"/>
</dbReference>
<evidence type="ECO:0000259" key="3">
    <source>
        <dbReference type="PROSITE" id="PS50164"/>
    </source>
</evidence>
<sequence length="250" mass="28814">MKKYFVYILSCSDDSYYIGITNDVFERELQHNQGMDTKAYTFTRRPVQLVWYQDFLNPEEAIAREKQLKGWSRKKKHALINGDYDMLPKLSKNSLRQAQTDNKWIITKLPYSHPFLFVDALNHIDENSVEGTYNFNKNLDFYNGHFKGFPVTPGVILTECCAQIGVVSLGIYLLGDKNSFDGKRLNIAMSSSEMEFYLPVFPGETVKVTSKKVYFRFNKLKCQVKMFNTANKLVCKGILAGMLKTDEDGK</sequence>
<feature type="domain" description="GIY-YIG" evidence="3">
    <location>
        <begin position="2"/>
        <end position="78"/>
    </location>
</feature>
<reference evidence="5" key="1">
    <citation type="submission" date="2017-09" db="EMBL/GenBank/DDBJ databases">
        <authorList>
            <person name="Varghese N."/>
            <person name="Submissions S."/>
        </authorList>
    </citation>
    <scope>NUCLEOTIDE SEQUENCE [LARGE SCALE GENOMIC DNA]</scope>
    <source>
        <strain evidence="5">DSM 25885</strain>
    </source>
</reference>
<keyword evidence="5" id="KW-1185">Reference proteome</keyword>
<comment type="similarity">
    <text evidence="1">Belongs to the UPF0213 family.</text>
</comment>
<keyword evidence="4" id="KW-0255">Endonuclease</keyword>
<protein>
    <submittedName>
        <fullName evidence="4">Predicted endonuclease, GIY-YIG superfamily</fullName>
    </submittedName>
</protein>
<dbReference type="CDD" id="cd10456">
    <property type="entry name" value="GIY-YIG_UPF0213"/>
    <property type="match status" value="1"/>
</dbReference>
<dbReference type="GO" id="GO:0016829">
    <property type="term" value="F:lyase activity"/>
    <property type="evidence" value="ECO:0007669"/>
    <property type="project" value="UniProtKB-KW"/>
</dbReference>
<dbReference type="SUPFAM" id="SSF82771">
    <property type="entry name" value="GIY-YIG endonuclease"/>
    <property type="match status" value="1"/>
</dbReference>
<dbReference type="Pfam" id="PF01541">
    <property type="entry name" value="GIY-YIG"/>
    <property type="match status" value="1"/>
</dbReference>
<dbReference type="InterPro" id="IPR050190">
    <property type="entry name" value="UPF0213_domain"/>
</dbReference>
<dbReference type="Proteomes" id="UP000219048">
    <property type="component" value="Unassembled WGS sequence"/>
</dbReference>
<dbReference type="GO" id="GO:0004519">
    <property type="term" value="F:endonuclease activity"/>
    <property type="evidence" value="ECO:0007669"/>
    <property type="project" value="UniProtKB-KW"/>
</dbReference>
<dbReference type="PANTHER" id="PTHR34477">
    <property type="entry name" value="UPF0213 PROTEIN YHBQ"/>
    <property type="match status" value="1"/>
</dbReference>
<dbReference type="PROSITE" id="PS50164">
    <property type="entry name" value="GIY_YIG"/>
    <property type="match status" value="1"/>
</dbReference>
<organism evidence="4 5">
    <name type="scientific">Flagellimonas pacifica</name>
    <dbReference type="NCBI Taxonomy" id="1247520"/>
    <lineage>
        <taxon>Bacteria</taxon>
        <taxon>Pseudomonadati</taxon>
        <taxon>Bacteroidota</taxon>
        <taxon>Flavobacteriia</taxon>
        <taxon>Flavobacteriales</taxon>
        <taxon>Flavobacteriaceae</taxon>
        <taxon>Flagellimonas</taxon>
    </lineage>
</organism>
<dbReference type="Gene3D" id="3.40.1440.10">
    <property type="entry name" value="GIY-YIG endonuclease"/>
    <property type="match status" value="1"/>
</dbReference>
<accession>A0A285MSA5</accession>